<keyword evidence="1" id="KW-0732">Signal</keyword>
<organism evidence="2 3">
    <name type="scientific">Araneus ventricosus</name>
    <name type="common">Orbweaver spider</name>
    <name type="synonym">Epeira ventricosa</name>
    <dbReference type="NCBI Taxonomy" id="182803"/>
    <lineage>
        <taxon>Eukaryota</taxon>
        <taxon>Metazoa</taxon>
        <taxon>Ecdysozoa</taxon>
        <taxon>Arthropoda</taxon>
        <taxon>Chelicerata</taxon>
        <taxon>Arachnida</taxon>
        <taxon>Araneae</taxon>
        <taxon>Araneomorphae</taxon>
        <taxon>Entelegynae</taxon>
        <taxon>Araneoidea</taxon>
        <taxon>Araneidae</taxon>
        <taxon>Araneus</taxon>
    </lineage>
</organism>
<evidence type="ECO:0000313" key="2">
    <source>
        <dbReference type="EMBL" id="GBN95651.1"/>
    </source>
</evidence>
<evidence type="ECO:0000313" key="3">
    <source>
        <dbReference type="Proteomes" id="UP000499080"/>
    </source>
</evidence>
<accession>A0A4Y2T622</accession>
<name>A0A4Y2T622_ARAVE</name>
<dbReference type="Proteomes" id="UP000499080">
    <property type="component" value="Unassembled WGS sequence"/>
</dbReference>
<reference evidence="2 3" key="1">
    <citation type="journal article" date="2019" name="Sci. Rep.">
        <title>Orb-weaving spider Araneus ventricosus genome elucidates the spidroin gene catalogue.</title>
        <authorList>
            <person name="Kono N."/>
            <person name="Nakamura H."/>
            <person name="Ohtoshi R."/>
            <person name="Moran D.A.P."/>
            <person name="Shinohara A."/>
            <person name="Yoshida Y."/>
            <person name="Fujiwara M."/>
            <person name="Mori M."/>
            <person name="Tomita M."/>
            <person name="Arakawa K."/>
        </authorList>
    </citation>
    <scope>NUCLEOTIDE SEQUENCE [LARGE SCALE GENOMIC DNA]</scope>
</reference>
<gene>
    <name evidence="2" type="ORF">AVEN_13382_1</name>
</gene>
<comment type="caution">
    <text evidence="2">The sequence shown here is derived from an EMBL/GenBank/DDBJ whole genome shotgun (WGS) entry which is preliminary data.</text>
</comment>
<dbReference type="EMBL" id="BGPR01026152">
    <property type="protein sequence ID" value="GBN95651.1"/>
    <property type="molecule type" value="Genomic_DNA"/>
</dbReference>
<protein>
    <submittedName>
        <fullName evidence="2">Uncharacterized protein</fullName>
    </submittedName>
</protein>
<sequence length="168" mass="18830">MPFDKASHICFHHFILIKCLASSLVHTTESNLQPCGQDDVSQTQDNHSVPSAIKIWHILTGSNFIEKKREKVTGGDSEINVIGVLSGINFPRHPSLRLEARSSITFGVYRITLLYERYSETCSSLSSDDGHHIIIGDTRESNLRSSGQDEYSLPQDNHSARFECKNLT</sequence>
<feature type="signal peptide" evidence="1">
    <location>
        <begin position="1"/>
        <end position="30"/>
    </location>
</feature>
<keyword evidence="3" id="KW-1185">Reference proteome</keyword>
<dbReference type="AlphaFoldDB" id="A0A4Y2T622"/>
<proteinExistence type="predicted"/>
<feature type="chain" id="PRO_5021367488" evidence="1">
    <location>
        <begin position="31"/>
        <end position="168"/>
    </location>
</feature>
<evidence type="ECO:0000256" key="1">
    <source>
        <dbReference type="SAM" id="SignalP"/>
    </source>
</evidence>